<comment type="caution">
    <text evidence="1">The sequence shown here is derived from an EMBL/GenBank/DDBJ whole genome shotgun (WGS) entry which is preliminary data.</text>
</comment>
<dbReference type="EMBL" id="CM056816">
    <property type="protein sequence ID" value="KAJ8632763.1"/>
    <property type="molecule type" value="Genomic_DNA"/>
</dbReference>
<name>A0ACC2LHX0_PERAE</name>
<protein>
    <submittedName>
        <fullName evidence="1">Uncharacterized protein</fullName>
    </submittedName>
</protein>
<organism evidence="1 2">
    <name type="scientific">Persea americana</name>
    <name type="common">Avocado</name>
    <dbReference type="NCBI Taxonomy" id="3435"/>
    <lineage>
        <taxon>Eukaryota</taxon>
        <taxon>Viridiplantae</taxon>
        <taxon>Streptophyta</taxon>
        <taxon>Embryophyta</taxon>
        <taxon>Tracheophyta</taxon>
        <taxon>Spermatophyta</taxon>
        <taxon>Magnoliopsida</taxon>
        <taxon>Magnoliidae</taxon>
        <taxon>Laurales</taxon>
        <taxon>Lauraceae</taxon>
        <taxon>Persea</taxon>
    </lineage>
</organism>
<dbReference type="Proteomes" id="UP001234297">
    <property type="component" value="Chromosome 8"/>
</dbReference>
<reference evidence="1 2" key="1">
    <citation type="journal article" date="2022" name="Hortic Res">
        <title>A haplotype resolved chromosomal level avocado genome allows analysis of novel avocado genes.</title>
        <authorList>
            <person name="Nath O."/>
            <person name="Fletcher S.J."/>
            <person name="Hayward A."/>
            <person name="Shaw L.M."/>
            <person name="Masouleh A.K."/>
            <person name="Furtado A."/>
            <person name="Henry R.J."/>
            <person name="Mitter N."/>
        </authorList>
    </citation>
    <scope>NUCLEOTIDE SEQUENCE [LARGE SCALE GENOMIC DNA]</scope>
    <source>
        <strain evidence="2">cv. Hass</strain>
    </source>
</reference>
<sequence length="631" mass="71963">MVARGERILIILLLSLTVFTPVLFLSRRIANSTSSIADKEFVEDLNGMKHTQDAVKLEAVGQRRGGGEWVIDGEEEALQFFLLYGSKYQTSVPTKNEVEEFLKEPDFFVYEDRDHNSTVTGKSFDNNLVKSAGDADGKLKRNGSETVGSEIVGVNGAKNKQNPTAVPFAAKGASHQVGRTQRSEPSRSQKATDEKVRVIKDQLLTAKSYLNFAPPNSNSHLVKELRLRTRDLERAFGDARKDSDLSRRALQRMRNMEIVLSKASRVYSDCSEMAMKLRAMTYNSEEEVLSERKEATYLTQLAARTLPKGLHCLSMQLTADYFSLQPEERELPNKQRLQQKNLYHYALFSNNVLACAVVVNSTISTSREPEKIVFHVVTDSLNHPAITMWFLLNPLGHATIQVERMDDFKFLPSSYFSMLKQPNPRDPRFSSALNHLRFYLPEIFPDLNKIVLLDHDVVVQRDLQGLWHADMKGKVNGAVETCGNSDSSVRMDTFINFSNPTIARRFDVNACTWAFGMNVFNLREWRRRNLTSVYHKWVQQGKRRQLWKAGSFPLGLITFYNLTVGIDKRWHVVGLGHNPDVGRGEIERAAVIHYDGSMKPWLETGIAKYRGYWTKFVKYDHPYLQQCNVHP</sequence>
<accession>A0ACC2LHX0</accession>
<keyword evidence="2" id="KW-1185">Reference proteome</keyword>
<evidence type="ECO:0000313" key="1">
    <source>
        <dbReference type="EMBL" id="KAJ8632763.1"/>
    </source>
</evidence>
<proteinExistence type="predicted"/>
<evidence type="ECO:0000313" key="2">
    <source>
        <dbReference type="Proteomes" id="UP001234297"/>
    </source>
</evidence>
<gene>
    <name evidence="1" type="ORF">MRB53_026099</name>
</gene>